<dbReference type="Ensembl" id="ENSPKIT00000033162.1">
    <property type="protein sequence ID" value="ENSPKIP00000009065.1"/>
    <property type="gene ID" value="ENSPKIG00000024314.1"/>
</dbReference>
<dbReference type="OrthoDB" id="528704at2759"/>
<proteinExistence type="predicted"/>
<dbReference type="GO" id="GO:1902636">
    <property type="term" value="C:kinociliary basal body"/>
    <property type="evidence" value="ECO:0007669"/>
    <property type="project" value="TreeGrafter"/>
</dbReference>
<dbReference type="SUPFAM" id="SSF52029">
    <property type="entry name" value="GroEL apical domain-like"/>
    <property type="match status" value="1"/>
</dbReference>
<reference evidence="1" key="2">
    <citation type="submission" date="2025-09" db="UniProtKB">
        <authorList>
            <consortium name="Ensembl"/>
        </authorList>
    </citation>
    <scope>IDENTIFICATION</scope>
</reference>
<dbReference type="GO" id="GO:0006457">
    <property type="term" value="P:protein folding"/>
    <property type="evidence" value="ECO:0007669"/>
    <property type="project" value="InterPro"/>
</dbReference>
<evidence type="ECO:0000313" key="1">
    <source>
        <dbReference type="Ensembl" id="ENSPKIP00000009065.1"/>
    </source>
</evidence>
<dbReference type="PANTHER" id="PTHR46787">
    <property type="entry name" value="SYNDROMES PUTATIVE CHAPERONIN-RELATED"/>
    <property type="match status" value="1"/>
</dbReference>
<dbReference type="AlphaFoldDB" id="A0A3B3QTV8"/>
<dbReference type="GO" id="GO:0043010">
    <property type="term" value="P:camera-type eye development"/>
    <property type="evidence" value="ECO:0007669"/>
    <property type="project" value="Ensembl"/>
</dbReference>
<dbReference type="GO" id="GO:0051877">
    <property type="term" value="P:pigment granule aggregation in cell center"/>
    <property type="evidence" value="ECO:0007669"/>
    <property type="project" value="Ensembl"/>
</dbReference>
<dbReference type="GO" id="GO:0001947">
    <property type="term" value="P:heart looping"/>
    <property type="evidence" value="ECO:0007669"/>
    <property type="project" value="Ensembl"/>
</dbReference>
<dbReference type="InterPro" id="IPR002423">
    <property type="entry name" value="Cpn60/GroEL/TCP-1"/>
</dbReference>
<dbReference type="Proteomes" id="UP000261540">
    <property type="component" value="Unplaced"/>
</dbReference>
<dbReference type="GO" id="GO:0070121">
    <property type="term" value="P:Kupffer's vesicle development"/>
    <property type="evidence" value="ECO:0007669"/>
    <property type="project" value="Ensembl"/>
</dbReference>
<dbReference type="CTD" id="8195"/>
<sequence>MSRLSQKQPSICTAVPLTDPDVSQKLALLRQVLTSCFGPWGRLKQVHNNVGGAIMTTSTSSVLLKAIQVSHPLLKLLVASILNHTSRFGDGGLFAGILSLCLLENALRLGVDQAVAVGVYNRLLGLCDAYLVRDDCGCKIRVDFSSTQTLLTLAHGLLASKPACALTPAEVKHVALQVTRAFLLTVPCGTRGRDRLGAAVVVPVEGQPPWASAALGGLLVDMPESLHPADLELQGSTLIRLALFSVSLAGDLPEAGDGPLELHGETCLEEAVLEQLLRLADQLVSDGVQLLACQKVVHPVLQHYLRVRGVIVVERLGLAIMEPLVQMTDAQPLATFQAPVPGVSYGQLGGLSLHQCGSRAMLHLLPAGEPATCTLVLCHRNQTALAELKVSCERAGQVLRLMLKEPFALLGGGCTETHLAAFVRHESSSDVTEAVRELGCSRHDYMRVVGAFCHSLESVARALGQDGGVTLTDLCHAHCWGIPAAPPADVPWVELVRSCGCGLMSGHSGLEWNLIGTEYPSFSPALNLGTESLPCVLDSFFAKANALHVAVESANLILDLKYVIQDRN</sequence>
<dbReference type="GO" id="GO:0005524">
    <property type="term" value="F:ATP binding"/>
    <property type="evidence" value="ECO:0007669"/>
    <property type="project" value="InterPro"/>
</dbReference>
<dbReference type="GO" id="GO:0060027">
    <property type="term" value="P:convergent extension involved in gastrulation"/>
    <property type="evidence" value="ECO:0007669"/>
    <property type="project" value="Ensembl"/>
</dbReference>
<dbReference type="GO" id="GO:0060271">
    <property type="term" value="P:cilium assembly"/>
    <property type="evidence" value="ECO:0007669"/>
    <property type="project" value="Ensembl"/>
</dbReference>
<dbReference type="Pfam" id="PF00118">
    <property type="entry name" value="Cpn60_TCP1"/>
    <property type="match status" value="1"/>
</dbReference>
<reference evidence="1" key="1">
    <citation type="submission" date="2025-08" db="UniProtKB">
        <authorList>
            <consortium name="Ensembl"/>
        </authorList>
    </citation>
    <scope>IDENTIFICATION</scope>
</reference>
<keyword evidence="2" id="KW-1185">Reference proteome</keyword>
<dbReference type="InterPro" id="IPR028790">
    <property type="entry name" value="MKKS"/>
</dbReference>
<dbReference type="Gene3D" id="3.50.7.10">
    <property type="entry name" value="GroEL"/>
    <property type="match status" value="1"/>
</dbReference>
<dbReference type="Gene3D" id="1.10.560.10">
    <property type="entry name" value="GroEL-like equatorial domain"/>
    <property type="match status" value="2"/>
</dbReference>
<dbReference type="STRING" id="1676925.ENSPKIP00000009065"/>
<dbReference type="GO" id="GO:0005634">
    <property type="term" value="C:nucleus"/>
    <property type="evidence" value="ECO:0007669"/>
    <property type="project" value="Ensembl"/>
</dbReference>
<dbReference type="KEGG" id="pki:111835701"/>
<dbReference type="GO" id="GO:0005737">
    <property type="term" value="C:cytoplasm"/>
    <property type="evidence" value="ECO:0007669"/>
    <property type="project" value="Ensembl"/>
</dbReference>
<protein>
    <submittedName>
        <fullName evidence="1">MKKS centrosomal shuttling protein</fullName>
    </submittedName>
</protein>
<dbReference type="PANTHER" id="PTHR46787:SF1">
    <property type="entry name" value="MOLECULAR CHAPERONE MKKS"/>
    <property type="match status" value="1"/>
</dbReference>
<dbReference type="GO" id="GO:0051131">
    <property type="term" value="P:chaperone-mediated protein complex assembly"/>
    <property type="evidence" value="ECO:0007669"/>
    <property type="project" value="TreeGrafter"/>
</dbReference>
<dbReference type="GO" id="GO:0048839">
    <property type="term" value="P:inner ear development"/>
    <property type="evidence" value="ECO:0007669"/>
    <property type="project" value="Ensembl"/>
</dbReference>
<dbReference type="SUPFAM" id="SSF48592">
    <property type="entry name" value="GroEL equatorial domain-like"/>
    <property type="match status" value="1"/>
</dbReference>
<dbReference type="GO" id="GO:0051082">
    <property type="term" value="F:unfolded protein binding"/>
    <property type="evidence" value="ECO:0007669"/>
    <property type="project" value="InterPro"/>
</dbReference>
<evidence type="ECO:0000313" key="2">
    <source>
        <dbReference type="Proteomes" id="UP000261540"/>
    </source>
</evidence>
<dbReference type="GeneTree" id="ENSGT00390000007214"/>
<accession>A0A3B3QTV8</accession>
<organism evidence="1 2">
    <name type="scientific">Paramormyrops kingsleyae</name>
    <dbReference type="NCBI Taxonomy" id="1676925"/>
    <lineage>
        <taxon>Eukaryota</taxon>
        <taxon>Metazoa</taxon>
        <taxon>Chordata</taxon>
        <taxon>Craniata</taxon>
        <taxon>Vertebrata</taxon>
        <taxon>Euteleostomi</taxon>
        <taxon>Actinopterygii</taxon>
        <taxon>Neopterygii</taxon>
        <taxon>Teleostei</taxon>
        <taxon>Osteoglossocephala</taxon>
        <taxon>Osteoglossomorpha</taxon>
        <taxon>Osteoglossiformes</taxon>
        <taxon>Mormyridae</taxon>
        <taxon>Paramormyrops</taxon>
    </lineage>
</organism>
<dbReference type="GO" id="GO:0032402">
    <property type="term" value="P:melanosome transport"/>
    <property type="evidence" value="ECO:0007669"/>
    <property type="project" value="Ensembl"/>
</dbReference>
<dbReference type="InterPro" id="IPR027413">
    <property type="entry name" value="GROEL-like_equatorial_sf"/>
</dbReference>
<dbReference type="InterPro" id="IPR027409">
    <property type="entry name" value="GroEL-like_apical_dom_sf"/>
</dbReference>
<name>A0A3B3QTV8_9TELE</name>